<dbReference type="PROSITE" id="PS00131">
    <property type="entry name" value="CARBOXYPEPT_SER_SER"/>
    <property type="match status" value="1"/>
</dbReference>
<keyword evidence="2" id="KW-0645">Protease</keyword>
<keyword evidence="2" id="KW-0121">Carboxypeptidase</keyword>
<reference evidence="3" key="1">
    <citation type="journal article" date="2019" name="Nat. Commun.">
        <title>Genome-wide association mapping of date palm fruit traits.</title>
        <authorList>
            <person name="Hazzouri K.M."/>
            <person name="Gros-Balthazard M."/>
            <person name="Flowers J.M."/>
            <person name="Copetti D."/>
            <person name="Lemansour A."/>
            <person name="Lebrun M."/>
            <person name="Masmoudi K."/>
            <person name="Ferrand S."/>
            <person name="Dhar M.I."/>
            <person name="Fresquez Z.A."/>
            <person name="Rosas U."/>
            <person name="Zhang J."/>
            <person name="Talag J."/>
            <person name="Lee S."/>
            <person name="Kudrna D."/>
            <person name="Powell R.F."/>
            <person name="Leitch I.J."/>
            <person name="Krueger R.R."/>
            <person name="Wing R.A."/>
            <person name="Amiri K.M.A."/>
            <person name="Purugganan M.D."/>
        </authorList>
    </citation>
    <scope>NUCLEOTIDE SEQUENCE [LARGE SCALE GENOMIC DNA]</scope>
    <source>
        <strain evidence="3">cv. Khalas</strain>
    </source>
</reference>
<dbReference type="OrthoDB" id="443318at2759"/>
<evidence type="ECO:0000313" key="3">
    <source>
        <dbReference type="Proteomes" id="UP000228380"/>
    </source>
</evidence>
<proteinExistence type="inferred from homology"/>
<dbReference type="Proteomes" id="UP000228380">
    <property type="component" value="Chromosome 4"/>
</dbReference>
<dbReference type="Pfam" id="PF00450">
    <property type="entry name" value="Peptidase_S10"/>
    <property type="match status" value="1"/>
</dbReference>
<dbReference type="KEGG" id="pda:103712680"/>
<organism evidence="3 4">
    <name type="scientific">Phoenix dactylifera</name>
    <name type="common">Date palm</name>
    <dbReference type="NCBI Taxonomy" id="42345"/>
    <lineage>
        <taxon>Eukaryota</taxon>
        <taxon>Viridiplantae</taxon>
        <taxon>Streptophyta</taxon>
        <taxon>Embryophyta</taxon>
        <taxon>Tracheophyta</taxon>
        <taxon>Spermatophyta</taxon>
        <taxon>Magnoliopsida</taxon>
        <taxon>Liliopsida</taxon>
        <taxon>Arecaceae</taxon>
        <taxon>Coryphoideae</taxon>
        <taxon>Phoeniceae</taxon>
        <taxon>Phoenix</taxon>
    </lineage>
</organism>
<keyword evidence="3" id="KW-1185">Reference proteome</keyword>
<dbReference type="InterPro" id="IPR029058">
    <property type="entry name" value="AB_hydrolase_fold"/>
</dbReference>
<dbReference type="GO" id="GO:0004185">
    <property type="term" value="F:serine-type carboxypeptidase activity"/>
    <property type="evidence" value="ECO:0007669"/>
    <property type="project" value="UniProtKB-UniRule"/>
</dbReference>
<feature type="signal peptide" evidence="2">
    <location>
        <begin position="1"/>
        <end position="25"/>
    </location>
</feature>
<keyword evidence="2" id="KW-0732">Signal</keyword>
<keyword evidence="2" id="KW-0378">Hydrolase</keyword>
<dbReference type="Gene3D" id="3.40.50.1820">
    <property type="entry name" value="alpha/beta hydrolase"/>
    <property type="match status" value="1"/>
</dbReference>
<dbReference type="FunFam" id="3.40.50.1820:FF:000163">
    <property type="entry name" value="Carboxypeptidase"/>
    <property type="match status" value="1"/>
</dbReference>
<dbReference type="PANTHER" id="PTHR11802:SF454">
    <property type="entry name" value="SERINE CARBOXYPEPTIDASE-LIKE 50"/>
    <property type="match status" value="1"/>
</dbReference>
<sequence>MVMESTLFFLLPFLAFLLLLPAAPTSLFPKEALPTKSGYLPINATTSNSSAALFYAYYEAQHPLTPISRTPLLVWLQGGPGCSSMLGNLFELGPWLVATDEPTLRSNPAAWNRRFGLLFIDSPLGTGFSTAANPDDIPRDQTTVARHLWGALQSFLSSNSSFKTRPLYLTGESYAGKYIPAAGYYILQQNSQLPRPRGINLKGVAIGNGLTHPVAQVATHAASAYFTGLINERQRGYLEELQSIAMKLTLEEKWSEASDARGRVLQRLQNMTGLATLYDLSKKKPYESDMVGVLLNKDEVKEALGVAKGVVWEECGDTVGSVLHEDVMKSVKFMAEELVRKSRVLLYQGIYDLRDGVVSTEAWMREMEWEGLEDFLRAERKVWKVNGELAGYVQRWGSLSHVVVSGAGHLVPADQGQSSQAMIEDWVLEKGLFSEPGKEAPVLRRAH</sequence>
<feature type="chain" id="PRO_5034987078" description="Carboxypeptidase" evidence="2">
    <location>
        <begin position="26"/>
        <end position="447"/>
    </location>
</feature>
<dbReference type="GO" id="GO:0006508">
    <property type="term" value="P:proteolysis"/>
    <property type="evidence" value="ECO:0007669"/>
    <property type="project" value="UniProtKB-KW"/>
</dbReference>
<accession>A0A8B7CEJ7</accession>
<gene>
    <name evidence="4" type="primary">LOC103712680</name>
</gene>
<dbReference type="PANTHER" id="PTHR11802">
    <property type="entry name" value="SERINE PROTEASE FAMILY S10 SERINE CARBOXYPEPTIDASE"/>
    <property type="match status" value="1"/>
</dbReference>
<evidence type="ECO:0000313" key="4">
    <source>
        <dbReference type="RefSeq" id="XP_008797486.2"/>
    </source>
</evidence>
<dbReference type="GeneID" id="103712680"/>
<name>A0A8B7CEJ7_PHODC</name>
<evidence type="ECO:0000256" key="1">
    <source>
        <dbReference type="ARBA" id="ARBA00009431"/>
    </source>
</evidence>
<evidence type="ECO:0000256" key="2">
    <source>
        <dbReference type="RuleBase" id="RU361156"/>
    </source>
</evidence>
<dbReference type="SUPFAM" id="SSF53474">
    <property type="entry name" value="alpha/beta-Hydrolases"/>
    <property type="match status" value="1"/>
</dbReference>
<dbReference type="InterPro" id="IPR018202">
    <property type="entry name" value="Ser_caboxypep_ser_AS"/>
</dbReference>
<reference evidence="4" key="2">
    <citation type="submission" date="2025-08" db="UniProtKB">
        <authorList>
            <consortium name="RefSeq"/>
        </authorList>
    </citation>
    <scope>IDENTIFICATION</scope>
    <source>
        <tissue evidence="4">Young leaves</tissue>
    </source>
</reference>
<comment type="similarity">
    <text evidence="1 2">Belongs to the peptidase S10 family.</text>
</comment>
<dbReference type="AlphaFoldDB" id="A0A8B7CEJ7"/>
<dbReference type="EC" id="3.4.16.-" evidence="2"/>
<dbReference type="PRINTS" id="PR00724">
    <property type="entry name" value="CRBOXYPTASEC"/>
</dbReference>
<dbReference type="InterPro" id="IPR001563">
    <property type="entry name" value="Peptidase_S10"/>
</dbReference>
<protein>
    <recommendedName>
        <fullName evidence="2">Carboxypeptidase</fullName>
        <ecNumber evidence="2">3.4.16.-</ecNumber>
    </recommendedName>
</protein>
<dbReference type="RefSeq" id="XP_008797486.2">
    <property type="nucleotide sequence ID" value="XM_008799264.4"/>
</dbReference>